<evidence type="ECO:0000256" key="1">
    <source>
        <dbReference type="ARBA" id="ARBA00004177"/>
    </source>
</evidence>
<feature type="compositionally biased region" description="Basic residues" evidence="7">
    <location>
        <begin position="360"/>
        <end position="369"/>
    </location>
</feature>
<evidence type="ECO:0000256" key="4">
    <source>
        <dbReference type="ARBA" id="ARBA00067597"/>
    </source>
</evidence>
<dbReference type="InterPro" id="IPR028934">
    <property type="entry name" value="Vps26-related"/>
</dbReference>
<dbReference type="SUPFAM" id="SSF81296">
    <property type="entry name" value="E set domains"/>
    <property type="match status" value="1"/>
</dbReference>
<evidence type="ECO:0000256" key="2">
    <source>
        <dbReference type="ARBA" id="ARBA00009100"/>
    </source>
</evidence>
<dbReference type="AlphaFoldDB" id="A0A8S1A9R5"/>
<feature type="region of interest" description="Disordered" evidence="7">
    <location>
        <begin position="348"/>
        <end position="389"/>
    </location>
</feature>
<keyword evidence="3" id="KW-0967">Endosome</keyword>
<dbReference type="OrthoDB" id="10263384at2759"/>
<dbReference type="GO" id="GO:0005768">
    <property type="term" value="C:endosome"/>
    <property type="evidence" value="ECO:0007669"/>
    <property type="project" value="UniProtKB-SubCell"/>
</dbReference>
<dbReference type="Proteomes" id="UP000494106">
    <property type="component" value="Unassembled WGS sequence"/>
</dbReference>
<comment type="function">
    <text evidence="5">Component of the commander complex that is essential for endosomal recycling of transmembrane cargos; the commander complex is composed of the CCC subcomplex and the retriever subcomplex. Component of the retriever complex, which is a heterotrimeric complex related to retromer cargo-selective complex (CSC) and essential for retromer-independent retrieval and recycling of numerous cargos such as integrin alpha-5/beta-1 (ITGA5:ITGB1). The recruitment of the retriever complex to the endosomal membrane involves CCC and WASH complexes. In the endosomes, drives the retriever and recycling of NxxY-motif-containing cargo proteins by coupling to SNX17, a cargo essential for the homeostatic maintenance of numerous cell surface proteins associated with processes that include cell migration, cell adhesion, nutrient supply and cell signaling.</text>
</comment>
<keyword evidence="9" id="KW-1185">Reference proteome</keyword>
<protein>
    <recommendedName>
        <fullName evidence="4">Vacuolar protein sorting-associated protein 26C</fullName>
    </recommendedName>
</protein>
<sequence>MATNLTIILKRVSKVYHEGETIAGVVVVESNSEVRHEGLTLTLEGMVNLQLSSKNVGIFEAFSNSIKPINLINTNIELAPPGKIPPGVTEIPFEMPLRARQAVSPGYPGLLETYHGVFVNIMYNLKCSMKRSFLNKPLNTSCQVFVQYKHQEPAPLKPVRCEINPATIRASSAAASRAPMPQFQIYAEIDSTVCALDKPLTGKIRVDECSVPIRSIELQLVRVETCGCAEGYSKDATEIQNIQIGDGDVCRNRDIPVYMVLPRLFTCPTTTTVNFKIEFELNIAVIFEDDYLVTENFPILLIRSWSARTAEVAASVRAAPGLSVRARARALRLPRTTLRTILRADLPHAPPPALAGKQQTKAKKRKKLKPTQEVEHGAGCGQLVRSGYP</sequence>
<reference evidence="8 9" key="1">
    <citation type="submission" date="2020-04" db="EMBL/GenBank/DDBJ databases">
        <authorList>
            <person name="Wallbank WR R."/>
            <person name="Pardo Diaz C."/>
            <person name="Kozak K."/>
            <person name="Martin S."/>
            <person name="Jiggins C."/>
            <person name="Moest M."/>
            <person name="Warren A I."/>
            <person name="Byers J.R.P. K."/>
            <person name="Montejo-Kovacevich G."/>
            <person name="Yen C E."/>
        </authorList>
    </citation>
    <scope>NUCLEOTIDE SEQUENCE [LARGE SCALE GENOMIC DNA]</scope>
</reference>
<evidence type="ECO:0000256" key="6">
    <source>
        <dbReference type="ARBA" id="ARBA00093474"/>
    </source>
</evidence>
<dbReference type="InterPro" id="IPR014752">
    <property type="entry name" value="Arrestin-like_C"/>
</dbReference>
<dbReference type="PANTHER" id="PTHR12233">
    <property type="entry name" value="VACUOLAR PROTEIN SORTING 26 RELATED"/>
    <property type="match status" value="1"/>
</dbReference>
<evidence type="ECO:0000313" key="9">
    <source>
        <dbReference type="Proteomes" id="UP000494106"/>
    </source>
</evidence>
<comment type="similarity">
    <text evidence="2">Belongs to the VPS26 family.</text>
</comment>
<evidence type="ECO:0000313" key="8">
    <source>
        <dbReference type="EMBL" id="CAB3242152.1"/>
    </source>
</evidence>
<dbReference type="Gene3D" id="2.60.40.640">
    <property type="match status" value="2"/>
</dbReference>
<comment type="caution">
    <text evidence="8">The sequence shown here is derived from an EMBL/GenBank/DDBJ whole genome shotgun (WGS) entry which is preliminary data.</text>
</comment>
<dbReference type="GO" id="GO:0006886">
    <property type="term" value="P:intracellular protein transport"/>
    <property type="evidence" value="ECO:0007669"/>
    <property type="project" value="InterPro"/>
</dbReference>
<evidence type="ECO:0000256" key="5">
    <source>
        <dbReference type="ARBA" id="ARBA00093280"/>
    </source>
</evidence>
<organism evidence="8 9">
    <name type="scientific">Arctia plantaginis</name>
    <name type="common">Wood tiger moth</name>
    <name type="synonym">Phalaena plantaginis</name>
    <dbReference type="NCBI Taxonomy" id="874455"/>
    <lineage>
        <taxon>Eukaryota</taxon>
        <taxon>Metazoa</taxon>
        <taxon>Ecdysozoa</taxon>
        <taxon>Arthropoda</taxon>
        <taxon>Hexapoda</taxon>
        <taxon>Insecta</taxon>
        <taxon>Pterygota</taxon>
        <taxon>Neoptera</taxon>
        <taxon>Endopterygota</taxon>
        <taxon>Lepidoptera</taxon>
        <taxon>Glossata</taxon>
        <taxon>Ditrysia</taxon>
        <taxon>Noctuoidea</taxon>
        <taxon>Erebidae</taxon>
        <taxon>Arctiinae</taxon>
        <taxon>Arctia</taxon>
    </lineage>
</organism>
<evidence type="ECO:0000256" key="3">
    <source>
        <dbReference type="ARBA" id="ARBA00022753"/>
    </source>
</evidence>
<proteinExistence type="inferred from homology"/>
<dbReference type="Pfam" id="PF03643">
    <property type="entry name" value="Vps26"/>
    <property type="match status" value="1"/>
</dbReference>
<dbReference type="FunFam" id="2.60.40.640:FF:000024">
    <property type="entry name" value="Down syndrome critical region protein 3"/>
    <property type="match status" value="1"/>
</dbReference>
<dbReference type="FunFam" id="2.60.40.640:FF:000009">
    <property type="entry name" value="Down syndrome critical region protein 3"/>
    <property type="match status" value="1"/>
</dbReference>
<accession>A0A8S1A9R5</accession>
<gene>
    <name evidence="8" type="ORF">APLA_LOCUS8941</name>
</gene>
<comment type="subunit">
    <text evidence="6">Component of the commander complex that is essential for endosomal recycling of transmembrane cargos; the commander complex is composed of the CCC subcomplex and the retriever subcomplex. Component of the heterotrimeric retriever complex consisting of VPS26C, VPS29 and VPS35L; within the complex interacts with VPS35L. Interacts with SNX17 (via C-terminus); the interaction is direct and associates SNX17 with the retriever complex. Interacts with SNX31; the interaction is direct.</text>
</comment>
<name>A0A8S1A9R5_ARCPL</name>
<evidence type="ECO:0000256" key="7">
    <source>
        <dbReference type="SAM" id="MobiDB-lite"/>
    </source>
</evidence>
<dbReference type="EMBL" id="CADEBC010000512">
    <property type="protein sequence ID" value="CAB3242152.1"/>
    <property type="molecule type" value="Genomic_DNA"/>
</dbReference>
<comment type="subcellular location">
    <subcellularLocation>
        <location evidence="1">Endosome</location>
    </subcellularLocation>
</comment>
<dbReference type="InterPro" id="IPR014756">
    <property type="entry name" value="Ig_E-set"/>
</dbReference>